<dbReference type="RefSeq" id="WP_184788933.1">
    <property type="nucleotide sequence ID" value="NZ_BONT01000046.1"/>
</dbReference>
<dbReference type="PANTHER" id="PTHR41771:SF1">
    <property type="entry name" value="MEMBRANE PROTEIN"/>
    <property type="match status" value="1"/>
</dbReference>
<gene>
    <name evidence="3" type="ORF">HNR73_003962</name>
</gene>
<dbReference type="Proteomes" id="UP000548476">
    <property type="component" value="Unassembled WGS sequence"/>
</dbReference>
<feature type="transmembrane region" description="Helical" evidence="2">
    <location>
        <begin position="192"/>
        <end position="210"/>
    </location>
</feature>
<dbReference type="EMBL" id="JACHGT010000008">
    <property type="protein sequence ID" value="MBB6036094.1"/>
    <property type="molecule type" value="Genomic_DNA"/>
</dbReference>
<dbReference type="Pfam" id="PF07907">
    <property type="entry name" value="YibE_F"/>
    <property type="match status" value="1"/>
</dbReference>
<dbReference type="AlphaFoldDB" id="A0A841FJN8"/>
<comment type="caution">
    <text evidence="3">The sequence shown here is derived from an EMBL/GenBank/DDBJ whole genome shotgun (WGS) entry which is preliminary data.</text>
</comment>
<evidence type="ECO:0000313" key="4">
    <source>
        <dbReference type="Proteomes" id="UP000548476"/>
    </source>
</evidence>
<reference evidence="3 4" key="1">
    <citation type="submission" date="2020-08" db="EMBL/GenBank/DDBJ databases">
        <title>Genomic Encyclopedia of Type Strains, Phase IV (KMG-IV): sequencing the most valuable type-strain genomes for metagenomic binning, comparative biology and taxonomic classification.</title>
        <authorList>
            <person name="Goeker M."/>
        </authorList>
    </citation>
    <scope>NUCLEOTIDE SEQUENCE [LARGE SCALE GENOMIC DNA]</scope>
    <source>
        <strain evidence="3 4">YIM 65646</strain>
    </source>
</reference>
<accession>A0A841FJN8</accession>
<feature type="compositionally biased region" description="Basic and acidic residues" evidence="1">
    <location>
        <begin position="386"/>
        <end position="402"/>
    </location>
</feature>
<keyword evidence="2" id="KW-0472">Membrane</keyword>
<feature type="transmembrane region" description="Helical" evidence="2">
    <location>
        <begin position="362"/>
        <end position="384"/>
    </location>
</feature>
<evidence type="ECO:0000313" key="3">
    <source>
        <dbReference type="EMBL" id="MBB6036094.1"/>
    </source>
</evidence>
<keyword evidence="2" id="KW-0812">Transmembrane</keyword>
<feature type="transmembrane region" description="Helical" evidence="2">
    <location>
        <begin position="142"/>
        <end position="159"/>
    </location>
</feature>
<keyword evidence="4" id="KW-1185">Reference proteome</keyword>
<sequence>MGAGHDHGQGPPVSRRTVRAAAVVLGLAAAATVAAMIWLWPGERPETERPADVAWAYGEVVAVDTDPCPETPDDAPPGARPGPSGCGTATIAITEGPGTGTEVEAALPAGAGAPTVDVGDALVLRHLPDDATYLISDHQRGTRLWILGAAFALAVIAFGRWRGLSALAGLAVTFGVLLLFVVPAILDGKPPLPVAITGAAAIMLVVLYLTHGVSMTTTIAVAGTLVSLVLTGLLAALATGAAHLTGIADESSNHVSLTYGFDMRGLLLASILIGTLGVLDDVTVTQSVTVGELARANPGYGPRRLYTAATRVGRAHIASVINTIILAYAGASLPVLLLVAAADRPLGEVLTGQAVAQELVRSAVGTIGLIAAVPITTALAALVARRRTETDGTPARPKEPKGEWLGMYGEP</sequence>
<proteinExistence type="predicted"/>
<feature type="transmembrane region" description="Helical" evidence="2">
    <location>
        <begin position="217"/>
        <end position="241"/>
    </location>
</feature>
<dbReference type="PANTHER" id="PTHR41771">
    <property type="entry name" value="MEMBRANE PROTEIN-RELATED"/>
    <property type="match status" value="1"/>
</dbReference>
<keyword evidence="2" id="KW-1133">Transmembrane helix</keyword>
<feature type="region of interest" description="Disordered" evidence="1">
    <location>
        <begin position="386"/>
        <end position="411"/>
    </location>
</feature>
<feature type="transmembrane region" description="Helical" evidence="2">
    <location>
        <begin position="261"/>
        <end position="279"/>
    </location>
</feature>
<evidence type="ECO:0000256" key="1">
    <source>
        <dbReference type="SAM" id="MobiDB-lite"/>
    </source>
</evidence>
<evidence type="ECO:0000256" key="2">
    <source>
        <dbReference type="SAM" id="Phobius"/>
    </source>
</evidence>
<feature type="transmembrane region" description="Helical" evidence="2">
    <location>
        <begin position="320"/>
        <end position="342"/>
    </location>
</feature>
<dbReference type="InterPro" id="IPR012507">
    <property type="entry name" value="YibE_F"/>
</dbReference>
<feature type="transmembrane region" description="Helical" evidence="2">
    <location>
        <begin position="166"/>
        <end position="186"/>
    </location>
</feature>
<protein>
    <submittedName>
        <fullName evidence="3">Putative membrane protein</fullName>
    </submittedName>
</protein>
<organism evidence="3 4">
    <name type="scientific">Phytomonospora endophytica</name>
    <dbReference type="NCBI Taxonomy" id="714109"/>
    <lineage>
        <taxon>Bacteria</taxon>
        <taxon>Bacillati</taxon>
        <taxon>Actinomycetota</taxon>
        <taxon>Actinomycetes</taxon>
        <taxon>Micromonosporales</taxon>
        <taxon>Micromonosporaceae</taxon>
        <taxon>Phytomonospora</taxon>
    </lineage>
</organism>
<name>A0A841FJN8_9ACTN</name>
<feature type="transmembrane region" description="Helical" evidence="2">
    <location>
        <begin position="20"/>
        <end position="40"/>
    </location>
</feature>